<dbReference type="PANTHER" id="PTHR40619">
    <property type="entry name" value="FUNGAL STAND N-TERMINAL GOODBYE DOMAIN-CONTAINING PROTEIN"/>
    <property type="match status" value="1"/>
</dbReference>
<sequence>MDEGNPRHEPSPQPSFRLHSPAVDFIENRSHQYHPALDPRYVQFNSTQRQFISRIPHPFDELVPQSMMQPAVAAPNLLSLPQQSPRPGPGAVNDMLFWHEIFPRAMDTLREDLTPCVIKDPAWDIRRFTTWADVQTKLDMARQRYDFHLGPQQVGRFRRKVRSVLSDHTVKLQQAAKLIPELDVSKPIIGAIKVVLDAYRQVSEVREEVTTSFDDLPEAFEKMDFYLQTYRKDENIVSASCNLVCAIFRAIENAIAFYTSHQAKRASMAVLSGPEYQKILLQSLHDVKSRCDSLESQARMSLAHRVTSDNSQMMEQNAVMQHVLGSIHKDVRTNNLGMFYFADLFNKLYPLLSGLEHARGPSPSMRGSPSPLPQLIKEEPFWSPQDIWVRLRIPAIDEEDLRFVAENTELMLHKERGRAQQILGTHQFQKWMASSGSARLLVHGNFRPPFDISPLSVICTLLTHTFRNLGSNYVALVFFCGRHQIWDAHRGGSAIIRSLIEQLLRQCPLGPIRPDPRMFLEDLEQEDLGALCEVFILLFRQLPLHTQVFCFVDGISIYETEQYLDGVDAVIMGLIRLVEQGGYEGWPSFKLLITSPQPTVDVRKVFDTEPDTLLCMQGLYIVDNGMGVVGLQEQLTSGMNECDEEFGDQNRYWAR</sequence>
<dbReference type="InterPro" id="IPR056884">
    <property type="entry name" value="NPHP3-like_N"/>
</dbReference>
<dbReference type="EMBL" id="LTAN01000002">
    <property type="protein sequence ID" value="OBR14513.1"/>
    <property type="molecule type" value="Genomic_DNA"/>
</dbReference>
<dbReference type="OrthoDB" id="5419927at2759"/>
<keyword evidence="4" id="KW-1185">Reference proteome</keyword>
<proteinExistence type="predicted"/>
<dbReference type="RefSeq" id="XP_018163030.1">
    <property type="nucleotide sequence ID" value="XM_018298214.1"/>
</dbReference>
<dbReference type="GeneID" id="28862321"/>
<feature type="domain" description="Nephrocystin 3-like N-terminal" evidence="2">
    <location>
        <begin position="419"/>
        <end position="562"/>
    </location>
</feature>
<dbReference type="Proteomes" id="UP000092177">
    <property type="component" value="Chromosome 2"/>
</dbReference>
<comment type="caution">
    <text evidence="3">The sequence shown here is derived from an EMBL/GenBank/DDBJ whole genome shotgun (WGS) entry which is preliminary data.</text>
</comment>
<dbReference type="VEuPathDB" id="FungiDB:CH63R_03239"/>
<gene>
    <name evidence="3" type="ORF">CH63R_03239</name>
</gene>
<dbReference type="PANTHER" id="PTHR40619:SF3">
    <property type="entry name" value="FUNGAL STAND N-TERMINAL GOODBYE DOMAIN-CONTAINING PROTEIN"/>
    <property type="match status" value="1"/>
</dbReference>
<name>A0A1B7YR66_COLHI</name>
<protein>
    <recommendedName>
        <fullName evidence="2">Nephrocystin 3-like N-terminal domain-containing protein</fullName>
    </recommendedName>
</protein>
<accession>A0A1B7YR66</accession>
<dbReference type="AlphaFoldDB" id="A0A1B7YR66"/>
<evidence type="ECO:0000256" key="1">
    <source>
        <dbReference type="ARBA" id="ARBA00022737"/>
    </source>
</evidence>
<evidence type="ECO:0000313" key="4">
    <source>
        <dbReference type="Proteomes" id="UP000092177"/>
    </source>
</evidence>
<keyword evidence="1" id="KW-0677">Repeat</keyword>
<organism evidence="3 4">
    <name type="scientific">Colletotrichum higginsianum (strain IMI 349063)</name>
    <name type="common">Crucifer anthracnose fungus</name>
    <dbReference type="NCBI Taxonomy" id="759273"/>
    <lineage>
        <taxon>Eukaryota</taxon>
        <taxon>Fungi</taxon>
        <taxon>Dikarya</taxon>
        <taxon>Ascomycota</taxon>
        <taxon>Pezizomycotina</taxon>
        <taxon>Sordariomycetes</taxon>
        <taxon>Hypocreomycetidae</taxon>
        <taxon>Glomerellales</taxon>
        <taxon>Glomerellaceae</taxon>
        <taxon>Colletotrichum</taxon>
        <taxon>Colletotrichum destructivum species complex</taxon>
    </lineage>
</organism>
<evidence type="ECO:0000313" key="3">
    <source>
        <dbReference type="EMBL" id="OBR14513.1"/>
    </source>
</evidence>
<dbReference type="KEGG" id="chig:CH63R_03239"/>
<dbReference type="Pfam" id="PF24883">
    <property type="entry name" value="NPHP3_N"/>
    <property type="match status" value="1"/>
</dbReference>
<evidence type="ECO:0000259" key="2">
    <source>
        <dbReference type="Pfam" id="PF24883"/>
    </source>
</evidence>
<reference evidence="4" key="1">
    <citation type="journal article" date="2017" name="BMC Genomics">
        <title>Gapless genome assembly of Colletotrichum higginsianum reveals chromosome structure and association of transposable elements with secondary metabolite gene clusters.</title>
        <authorList>
            <person name="Dallery J.-F."/>
            <person name="Lapalu N."/>
            <person name="Zampounis A."/>
            <person name="Pigne S."/>
            <person name="Luyten I."/>
            <person name="Amselem J."/>
            <person name="Wittenberg A.H.J."/>
            <person name="Zhou S."/>
            <person name="de Queiroz M.V."/>
            <person name="Robin G.P."/>
            <person name="Auger A."/>
            <person name="Hainaut M."/>
            <person name="Henrissat B."/>
            <person name="Kim K.-T."/>
            <person name="Lee Y.-H."/>
            <person name="Lespinet O."/>
            <person name="Schwartz D.C."/>
            <person name="Thon M.R."/>
            <person name="O'Connell R.J."/>
        </authorList>
    </citation>
    <scope>NUCLEOTIDE SEQUENCE [LARGE SCALE GENOMIC DNA]</scope>
    <source>
        <strain evidence="4">IMI 349063</strain>
    </source>
</reference>